<organism evidence="1 2">
    <name type="scientific">Athelia psychrophila</name>
    <dbReference type="NCBI Taxonomy" id="1759441"/>
    <lineage>
        <taxon>Eukaryota</taxon>
        <taxon>Fungi</taxon>
        <taxon>Dikarya</taxon>
        <taxon>Basidiomycota</taxon>
        <taxon>Agaricomycotina</taxon>
        <taxon>Agaricomycetes</taxon>
        <taxon>Agaricomycetidae</taxon>
        <taxon>Atheliales</taxon>
        <taxon>Atheliaceae</taxon>
        <taxon>Athelia</taxon>
    </lineage>
</organism>
<protein>
    <submittedName>
        <fullName evidence="1">Uncharacterized protein</fullName>
    </submittedName>
</protein>
<dbReference type="Proteomes" id="UP000076532">
    <property type="component" value="Unassembled WGS sequence"/>
</dbReference>
<keyword evidence="2" id="KW-1185">Reference proteome</keyword>
<name>A0A166T6S3_9AGAM</name>
<gene>
    <name evidence="1" type="ORF">FIBSPDRAFT_125616</name>
</gene>
<dbReference type="EMBL" id="KV417494">
    <property type="protein sequence ID" value="KZP30254.1"/>
    <property type="molecule type" value="Genomic_DNA"/>
</dbReference>
<sequence>MMNRFISSTRGSWEIKFVPIDFKLKLAKSALVMLAVVIVGGDLQMKQQVPSKSLVPIKQSLSRATRQIVEGLGWSRC</sequence>
<dbReference type="AlphaFoldDB" id="A0A166T6S3"/>
<reference evidence="1 2" key="1">
    <citation type="journal article" date="2016" name="Mol. Biol. Evol.">
        <title>Comparative Genomics of Early-Diverging Mushroom-Forming Fungi Provides Insights into the Origins of Lignocellulose Decay Capabilities.</title>
        <authorList>
            <person name="Nagy L.G."/>
            <person name="Riley R."/>
            <person name="Tritt A."/>
            <person name="Adam C."/>
            <person name="Daum C."/>
            <person name="Floudas D."/>
            <person name="Sun H."/>
            <person name="Yadav J.S."/>
            <person name="Pangilinan J."/>
            <person name="Larsson K.H."/>
            <person name="Matsuura K."/>
            <person name="Barry K."/>
            <person name="Labutti K."/>
            <person name="Kuo R."/>
            <person name="Ohm R.A."/>
            <person name="Bhattacharya S.S."/>
            <person name="Shirouzu T."/>
            <person name="Yoshinaga Y."/>
            <person name="Martin F.M."/>
            <person name="Grigoriev I.V."/>
            <person name="Hibbett D.S."/>
        </authorList>
    </citation>
    <scope>NUCLEOTIDE SEQUENCE [LARGE SCALE GENOMIC DNA]</scope>
    <source>
        <strain evidence="1 2">CBS 109695</strain>
    </source>
</reference>
<evidence type="ECO:0000313" key="2">
    <source>
        <dbReference type="Proteomes" id="UP000076532"/>
    </source>
</evidence>
<accession>A0A166T6S3</accession>
<evidence type="ECO:0000313" key="1">
    <source>
        <dbReference type="EMBL" id="KZP30254.1"/>
    </source>
</evidence>
<proteinExistence type="predicted"/>